<feature type="transmembrane region" description="Helical" evidence="1">
    <location>
        <begin position="38"/>
        <end position="60"/>
    </location>
</feature>
<gene>
    <name evidence="2" type="ORF">METZ01_LOCUS3208</name>
</gene>
<name>A0A381N8H0_9ZZZZ</name>
<reference evidence="2" key="1">
    <citation type="submission" date="2018-05" db="EMBL/GenBank/DDBJ databases">
        <authorList>
            <person name="Lanie J.A."/>
            <person name="Ng W.-L."/>
            <person name="Kazmierczak K.M."/>
            <person name="Andrzejewski T.M."/>
            <person name="Davidsen T.M."/>
            <person name="Wayne K.J."/>
            <person name="Tettelin H."/>
            <person name="Glass J.I."/>
            <person name="Rusch D."/>
            <person name="Podicherti R."/>
            <person name="Tsui H.-C.T."/>
            <person name="Winkler M.E."/>
        </authorList>
    </citation>
    <scope>NUCLEOTIDE SEQUENCE</scope>
</reference>
<proteinExistence type="predicted"/>
<keyword evidence="1" id="KW-0472">Membrane</keyword>
<dbReference type="EMBL" id="UINC01000166">
    <property type="protein sequence ID" value="SUZ50354.1"/>
    <property type="molecule type" value="Genomic_DNA"/>
</dbReference>
<feature type="transmembrane region" description="Helical" evidence="1">
    <location>
        <begin position="6"/>
        <end position="26"/>
    </location>
</feature>
<dbReference type="AlphaFoldDB" id="A0A381N8H0"/>
<keyword evidence="1" id="KW-0812">Transmembrane</keyword>
<protein>
    <submittedName>
        <fullName evidence="2">Uncharacterized protein</fullName>
    </submittedName>
</protein>
<evidence type="ECO:0000313" key="2">
    <source>
        <dbReference type="EMBL" id="SUZ50354.1"/>
    </source>
</evidence>
<keyword evidence="1" id="KW-1133">Transmembrane helix</keyword>
<evidence type="ECO:0000256" key="1">
    <source>
        <dbReference type="SAM" id="Phobius"/>
    </source>
</evidence>
<organism evidence="2">
    <name type="scientific">marine metagenome</name>
    <dbReference type="NCBI Taxonomy" id="408172"/>
    <lineage>
        <taxon>unclassified sequences</taxon>
        <taxon>metagenomes</taxon>
        <taxon>ecological metagenomes</taxon>
    </lineage>
</organism>
<sequence>MTLLVYLCFILINYLILKQYFVLVISMNFDKYQRSANLRLLILIGLFKGSQHIPLISLIYKNKGFYLDGV</sequence>
<accession>A0A381N8H0</accession>